<dbReference type="SUPFAM" id="SSF47616">
    <property type="entry name" value="GST C-terminal domain-like"/>
    <property type="match status" value="1"/>
</dbReference>
<sequence>MITLWGRANSINVQKVLWTCEELGLEIVRHDVGGPYGGTDTPEYRAMNPNGLVPTLQDGDVTVWESNAVVRYLAARYGAGSLWPEDPGVRAAADKWMDWQLSTVQPHQRTLILQVVRTPPEKRDKAAVAAAMSGAAQALELLEGAFGDGPFVAGTGLTIADIALGPVMHRFVALDVPRPRLPKLEAWYARLTDRPGFARHVMPPLS</sequence>
<dbReference type="CDD" id="cd03047">
    <property type="entry name" value="GST_N_2"/>
    <property type="match status" value="1"/>
</dbReference>
<reference evidence="5" key="1">
    <citation type="submission" date="2022-06" db="EMBL/GenBank/DDBJ databases">
        <title>Isolation and Genomics of Futiania mangrovii gen. nov., sp. nov., a Rare and Metabolically-versatile member in the Class Alphaproteobacteria.</title>
        <authorList>
            <person name="Liu L."/>
            <person name="Huang W.-C."/>
            <person name="Pan J."/>
            <person name="Li J."/>
            <person name="Huang Y."/>
            <person name="Du H."/>
            <person name="Liu Y."/>
            <person name="Li M."/>
        </authorList>
    </citation>
    <scope>NUCLEOTIDE SEQUENCE</scope>
    <source>
        <strain evidence="5">FT118</strain>
    </source>
</reference>
<evidence type="ECO:0000256" key="1">
    <source>
        <dbReference type="ARBA" id="ARBA00007409"/>
    </source>
</evidence>
<dbReference type="Pfam" id="PF13410">
    <property type="entry name" value="GST_C_2"/>
    <property type="match status" value="1"/>
</dbReference>
<dbReference type="GO" id="GO:0016740">
    <property type="term" value="F:transferase activity"/>
    <property type="evidence" value="ECO:0007669"/>
    <property type="project" value="UniProtKB-KW"/>
</dbReference>
<dbReference type="EMBL" id="JAMZFT010000002">
    <property type="protein sequence ID" value="MCP1336561.1"/>
    <property type="molecule type" value="Genomic_DNA"/>
</dbReference>
<protein>
    <submittedName>
        <fullName evidence="5">Glutathione S-transferase family protein</fullName>
    </submittedName>
</protein>
<evidence type="ECO:0000313" key="6">
    <source>
        <dbReference type="Proteomes" id="UP001055804"/>
    </source>
</evidence>
<dbReference type="AlphaFoldDB" id="A0A9J6PD79"/>
<dbReference type="Pfam" id="PF13409">
    <property type="entry name" value="GST_N_2"/>
    <property type="match status" value="1"/>
</dbReference>
<name>A0A9J6PD79_9PROT</name>
<accession>A0A9J6PD79</accession>
<evidence type="ECO:0000256" key="2">
    <source>
        <dbReference type="ARBA" id="ARBA00022679"/>
    </source>
</evidence>
<feature type="domain" description="GST N-terminal" evidence="3">
    <location>
        <begin position="1"/>
        <end position="81"/>
    </location>
</feature>
<keyword evidence="6" id="KW-1185">Reference proteome</keyword>
<dbReference type="Gene3D" id="3.40.30.10">
    <property type="entry name" value="Glutaredoxin"/>
    <property type="match status" value="1"/>
</dbReference>
<gene>
    <name evidence="5" type="ORF">NJQ99_09095</name>
</gene>
<dbReference type="InterPro" id="IPR036282">
    <property type="entry name" value="Glutathione-S-Trfase_C_sf"/>
</dbReference>
<dbReference type="PROSITE" id="PS50405">
    <property type="entry name" value="GST_CTER"/>
    <property type="match status" value="1"/>
</dbReference>
<evidence type="ECO:0000259" key="3">
    <source>
        <dbReference type="PROSITE" id="PS50404"/>
    </source>
</evidence>
<proteinExistence type="inferred from homology"/>
<dbReference type="PANTHER" id="PTHR44051">
    <property type="entry name" value="GLUTATHIONE S-TRANSFERASE-RELATED"/>
    <property type="match status" value="1"/>
</dbReference>
<comment type="caution">
    <text evidence="5">The sequence shown here is derived from an EMBL/GenBank/DDBJ whole genome shotgun (WGS) entry which is preliminary data.</text>
</comment>
<dbReference type="InterPro" id="IPR036249">
    <property type="entry name" value="Thioredoxin-like_sf"/>
</dbReference>
<dbReference type="RefSeq" id="WP_269332515.1">
    <property type="nucleotide sequence ID" value="NZ_JAMZFT010000002.1"/>
</dbReference>
<evidence type="ECO:0000259" key="4">
    <source>
        <dbReference type="PROSITE" id="PS50405"/>
    </source>
</evidence>
<dbReference type="Gene3D" id="1.20.1050.10">
    <property type="match status" value="1"/>
</dbReference>
<keyword evidence="2" id="KW-0808">Transferase</keyword>
<dbReference type="InterPro" id="IPR040079">
    <property type="entry name" value="Glutathione_S-Trfase"/>
</dbReference>
<dbReference type="SFLD" id="SFLDG00358">
    <property type="entry name" value="Main_(cytGST)"/>
    <property type="match status" value="1"/>
</dbReference>
<evidence type="ECO:0000313" key="5">
    <source>
        <dbReference type="EMBL" id="MCP1336561.1"/>
    </source>
</evidence>
<dbReference type="InterPro" id="IPR004045">
    <property type="entry name" value="Glutathione_S-Trfase_N"/>
</dbReference>
<dbReference type="InterPro" id="IPR010987">
    <property type="entry name" value="Glutathione-S-Trfase_C-like"/>
</dbReference>
<dbReference type="FunFam" id="3.40.30.10:FF:000039">
    <property type="entry name" value="Glutathione S-transferase domain"/>
    <property type="match status" value="1"/>
</dbReference>
<dbReference type="SFLD" id="SFLDG01150">
    <property type="entry name" value="Main.1:_Beta-like"/>
    <property type="match status" value="1"/>
</dbReference>
<dbReference type="SFLD" id="SFLDS00019">
    <property type="entry name" value="Glutathione_Transferase_(cytos"/>
    <property type="match status" value="1"/>
</dbReference>
<dbReference type="Proteomes" id="UP001055804">
    <property type="component" value="Unassembled WGS sequence"/>
</dbReference>
<dbReference type="PROSITE" id="PS50404">
    <property type="entry name" value="GST_NTER"/>
    <property type="match status" value="1"/>
</dbReference>
<feature type="domain" description="GST C-terminal" evidence="4">
    <location>
        <begin position="86"/>
        <end position="206"/>
    </location>
</feature>
<comment type="similarity">
    <text evidence="1">Belongs to the GST superfamily.</text>
</comment>
<dbReference type="SUPFAM" id="SSF52833">
    <property type="entry name" value="Thioredoxin-like"/>
    <property type="match status" value="1"/>
</dbReference>
<dbReference type="PANTHER" id="PTHR44051:SF19">
    <property type="entry name" value="DISULFIDE-BOND OXIDOREDUCTASE YFCG"/>
    <property type="match status" value="1"/>
</dbReference>
<organism evidence="5 6">
    <name type="scientific">Futiania mangrovi</name>
    <dbReference type="NCBI Taxonomy" id="2959716"/>
    <lineage>
        <taxon>Bacteria</taxon>
        <taxon>Pseudomonadati</taxon>
        <taxon>Pseudomonadota</taxon>
        <taxon>Alphaproteobacteria</taxon>
        <taxon>Futianiales</taxon>
        <taxon>Futianiaceae</taxon>
        <taxon>Futiania</taxon>
    </lineage>
</organism>